<evidence type="ECO:0000256" key="6">
    <source>
        <dbReference type="ARBA" id="ARBA00022842"/>
    </source>
</evidence>
<dbReference type="AlphaFoldDB" id="A0A1R4JQY2"/>
<dbReference type="GO" id="GO:0009132">
    <property type="term" value="P:nucleoside diphosphate metabolic process"/>
    <property type="evidence" value="ECO:0007669"/>
    <property type="project" value="InterPro"/>
</dbReference>
<gene>
    <name evidence="9" type="ORF">FM125_09945</name>
</gene>
<dbReference type="InterPro" id="IPR000059">
    <property type="entry name" value="NUDIX_hydrolase_NudL_CS"/>
</dbReference>
<evidence type="ECO:0000256" key="4">
    <source>
        <dbReference type="ARBA" id="ARBA00022723"/>
    </source>
</evidence>
<comment type="similarity">
    <text evidence="3">Belongs to the Nudix hydrolase family. PCD1 subfamily.</text>
</comment>
<dbReference type="InterPro" id="IPR015797">
    <property type="entry name" value="NUDIX_hydrolase-like_dom_sf"/>
</dbReference>
<dbReference type="Pfam" id="PF00293">
    <property type="entry name" value="NUDIX"/>
    <property type="match status" value="1"/>
</dbReference>
<evidence type="ECO:0000256" key="1">
    <source>
        <dbReference type="ARBA" id="ARBA00001936"/>
    </source>
</evidence>
<dbReference type="PANTHER" id="PTHR12992">
    <property type="entry name" value="NUDIX HYDROLASE"/>
    <property type="match status" value="1"/>
</dbReference>
<evidence type="ECO:0000256" key="2">
    <source>
        <dbReference type="ARBA" id="ARBA00001946"/>
    </source>
</evidence>
<keyword evidence="4" id="KW-0479">Metal-binding</keyword>
<keyword evidence="6" id="KW-0460">Magnesium</keyword>
<evidence type="ECO:0000256" key="5">
    <source>
        <dbReference type="ARBA" id="ARBA00022801"/>
    </source>
</evidence>
<comment type="cofactor">
    <cofactor evidence="1">
        <name>Mn(2+)</name>
        <dbReference type="ChEBI" id="CHEBI:29035"/>
    </cofactor>
</comment>
<feature type="domain" description="Nudix hydrolase" evidence="8">
    <location>
        <begin position="58"/>
        <end position="213"/>
    </location>
</feature>
<evidence type="ECO:0000313" key="10">
    <source>
        <dbReference type="Proteomes" id="UP000196230"/>
    </source>
</evidence>
<evidence type="ECO:0000256" key="3">
    <source>
        <dbReference type="ARBA" id="ARBA00006506"/>
    </source>
</evidence>
<proteinExistence type="inferred from homology"/>
<dbReference type="RefSeq" id="WP_087134489.1">
    <property type="nucleotide sequence ID" value="NZ_FUKP01000066.1"/>
</dbReference>
<dbReference type="Gene3D" id="3.90.79.10">
    <property type="entry name" value="Nucleoside Triphosphate Pyrophosphohydrolase"/>
    <property type="match status" value="1"/>
</dbReference>
<evidence type="ECO:0000313" key="9">
    <source>
        <dbReference type="EMBL" id="SJN34193.1"/>
    </source>
</evidence>
<accession>A0A1R4JQY2</accession>
<reference evidence="9 10" key="1">
    <citation type="submission" date="2017-02" db="EMBL/GenBank/DDBJ databases">
        <authorList>
            <person name="Peterson S.W."/>
        </authorList>
    </citation>
    <scope>NUCLEOTIDE SEQUENCE [LARGE SCALE GENOMIC DNA]</scope>
    <source>
        <strain evidence="9 10">2B3F</strain>
    </source>
</reference>
<dbReference type="PROSITE" id="PS51462">
    <property type="entry name" value="NUDIX"/>
    <property type="match status" value="1"/>
</dbReference>
<dbReference type="SUPFAM" id="SSF55811">
    <property type="entry name" value="Nudix"/>
    <property type="match status" value="1"/>
</dbReference>
<dbReference type="GO" id="GO:0010945">
    <property type="term" value="F:coenzyme A diphosphatase activity"/>
    <property type="evidence" value="ECO:0007669"/>
    <property type="project" value="InterPro"/>
</dbReference>
<keyword evidence="7" id="KW-0464">Manganese</keyword>
<evidence type="ECO:0000256" key="7">
    <source>
        <dbReference type="ARBA" id="ARBA00023211"/>
    </source>
</evidence>
<sequence>MTSAASARPSLDDAHRALQDLVAAHGAPENASGRDPASLTRVPAASARTWGFRWPSTPDARASAVLVLFGSLDDVPAQHASAAVHPDVDVLLTQRAATLRTHAGQVAFPGGRVDPEDEDVVATALREAEEETGLDPAGVEVLGVLPPVPVSVSGYVIHPVIGWWREPSRVAVVDRQEAAAVFRVPVADLVAPENRFVVARPGGRTGITPGFGVQDRFVWGVTAAILDRILHLLDWDTAWDKSVVLDAETRRPVSG</sequence>
<dbReference type="PROSITE" id="PS01293">
    <property type="entry name" value="NUDIX_COA"/>
    <property type="match status" value="1"/>
</dbReference>
<dbReference type="GO" id="GO:0030145">
    <property type="term" value="F:manganese ion binding"/>
    <property type="evidence" value="ECO:0007669"/>
    <property type="project" value="InterPro"/>
</dbReference>
<dbReference type="EMBL" id="FUKP01000066">
    <property type="protein sequence ID" value="SJN34193.1"/>
    <property type="molecule type" value="Genomic_DNA"/>
</dbReference>
<keyword evidence="5 9" id="KW-0378">Hydrolase</keyword>
<protein>
    <submittedName>
        <fullName evidence="9">Hypothetical nudix hydrolase YeaB</fullName>
    </submittedName>
</protein>
<name>A0A1R4JQY2_9MICC</name>
<dbReference type="Proteomes" id="UP000196230">
    <property type="component" value="Unassembled WGS sequence"/>
</dbReference>
<dbReference type="InterPro" id="IPR000086">
    <property type="entry name" value="NUDIX_hydrolase_dom"/>
</dbReference>
<dbReference type="PANTHER" id="PTHR12992:SF11">
    <property type="entry name" value="MITOCHONDRIAL COENZYME A DIPHOSPHATASE NUDT8"/>
    <property type="match status" value="1"/>
</dbReference>
<organism evidence="9 10">
    <name type="scientific">Micrococcus lylae</name>
    <dbReference type="NCBI Taxonomy" id="1273"/>
    <lineage>
        <taxon>Bacteria</taxon>
        <taxon>Bacillati</taxon>
        <taxon>Actinomycetota</taxon>
        <taxon>Actinomycetes</taxon>
        <taxon>Micrococcales</taxon>
        <taxon>Micrococcaceae</taxon>
        <taxon>Micrococcus</taxon>
    </lineage>
</organism>
<comment type="cofactor">
    <cofactor evidence="2">
        <name>Mg(2+)</name>
        <dbReference type="ChEBI" id="CHEBI:18420"/>
    </cofactor>
</comment>
<dbReference type="InterPro" id="IPR045121">
    <property type="entry name" value="CoAse"/>
</dbReference>
<dbReference type="CDD" id="cd03426">
    <property type="entry name" value="NUDIX_CoAse_Nudt7"/>
    <property type="match status" value="1"/>
</dbReference>
<evidence type="ECO:0000259" key="8">
    <source>
        <dbReference type="PROSITE" id="PS51462"/>
    </source>
</evidence>
<dbReference type="GO" id="GO:0000287">
    <property type="term" value="F:magnesium ion binding"/>
    <property type="evidence" value="ECO:0007669"/>
    <property type="project" value="InterPro"/>
</dbReference>